<dbReference type="EMBL" id="JQ596859">
    <property type="protein sequence ID" value="AFR32466.1"/>
    <property type="molecule type" value="Genomic_DNA"/>
</dbReference>
<accession>J9QQS4</accession>
<keyword evidence="3" id="KW-1185">Reference proteome</keyword>
<name>J9QQS4_9ALPH</name>
<dbReference type="KEGG" id="vg:26887555"/>
<protein>
    <submittedName>
        <fullName evidence="2">Nuclear protein UL24</fullName>
    </submittedName>
</protein>
<feature type="compositionally biased region" description="Basic residues" evidence="1">
    <location>
        <begin position="198"/>
        <end position="214"/>
    </location>
</feature>
<organism evidence="2 3">
    <name type="scientific">Leporid alphaherpesvirus 4</name>
    <dbReference type="NCBI Taxonomy" id="481315"/>
    <lineage>
        <taxon>Viruses</taxon>
        <taxon>Duplodnaviria</taxon>
        <taxon>Heunggongvirae</taxon>
        <taxon>Peploviricota</taxon>
        <taxon>Herviviricetes</taxon>
        <taxon>Herpesvirales</taxon>
        <taxon>Orthoherpesviridae</taxon>
        <taxon>Alphaherpesvirinae</taxon>
        <taxon>Simplexvirus</taxon>
        <taxon>Simplexvirus leporidalpha4</taxon>
    </lineage>
</organism>
<dbReference type="InterPro" id="IPR002580">
    <property type="entry name" value="Herpes_UL24"/>
</dbReference>
<proteinExistence type="predicted"/>
<dbReference type="Pfam" id="PF01646">
    <property type="entry name" value="Herpes_UL24"/>
    <property type="match status" value="1"/>
</dbReference>
<dbReference type="Proteomes" id="UP000167073">
    <property type="component" value="Segment"/>
</dbReference>
<sequence>MASSRMRKINRRSILLAGMRSHVKFYKAFDDDVRAFNTSGMCGPILQLMERSLQGQSIFDAAQASLICEVNLGSRRPDCICVLDFSDRAGLGGVCVIVELKTCRYVSATETARKREQRETGMSQLRDSVKLIRDLVAPGSRPIYLCPVLIFVTQKTLRVIRITRLAPRMVHGDVKNTVMTLKGLSTYTVPSAAAPRPASKKRSGKPKRAAHRAKASAAPEQAPNVGGSSKDKPANTARAADVGVLQKIAALFCVAPRS</sequence>
<evidence type="ECO:0000313" key="3">
    <source>
        <dbReference type="Proteomes" id="UP000167073"/>
    </source>
</evidence>
<feature type="region of interest" description="Disordered" evidence="1">
    <location>
        <begin position="190"/>
        <end position="238"/>
    </location>
</feature>
<dbReference type="GeneID" id="26887555"/>
<dbReference type="OrthoDB" id="13243at10239"/>
<gene>
    <name evidence="2" type="primary">UL24</name>
</gene>
<dbReference type="RefSeq" id="YP_009230155.1">
    <property type="nucleotide sequence ID" value="NC_029311.1"/>
</dbReference>
<evidence type="ECO:0000256" key="1">
    <source>
        <dbReference type="SAM" id="MobiDB-lite"/>
    </source>
</evidence>
<evidence type="ECO:0000313" key="2">
    <source>
        <dbReference type="EMBL" id="AFR32466.1"/>
    </source>
</evidence>
<reference evidence="2 3" key="1">
    <citation type="journal article" date="2012" name="Virology">
        <title>Analysis of the genome of leporid herpesvirus 4.</title>
        <authorList>
            <person name="Babra B."/>
            <person name="Watson G."/>
            <person name="Xu W."/>
            <person name="Jeffrey B.M."/>
            <person name="Xu J.R."/>
            <person name="Rockey D.D."/>
            <person name="Rohrmann G.F."/>
            <person name="Jin L."/>
        </authorList>
    </citation>
    <scope>NUCLEOTIDE SEQUENCE [LARGE SCALE GENOMIC DNA]</scope>
    <source>
        <strain evidence="2">LHV4012612</strain>
    </source>
</reference>